<comment type="caution">
    <text evidence="2">The sequence shown here is derived from an EMBL/GenBank/DDBJ whole genome shotgun (WGS) entry which is preliminary data.</text>
</comment>
<feature type="region of interest" description="Disordered" evidence="1">
    <location>
        <begin position="50"/>
        <end position="79"/>
    </location>
</feature>
<organism evidence="2 3">
    <name type="scientific">Rhizobium puerariae</name>
    <dbReference type="NCBI Taxonomy" id="1585791"/>
    <lineage>
        <taxon>Bacteria</taxon>
        <taxon>Pseudomonadati</taxon>
        <taxon>Pseudomonadota</taxon>
        <taxon>Alphaproteobacteria</taxon>
        <taxon>Hyphomicrobiales</taxon>
        <taxon>Rhizobiaceae</taxon>
        <taxon>Rhizobium/Agrobacterium group</taxon>
        <taxon>Rhizobium</taxon>
    </lineage>
</organism>
<protein>
    <submittedName>
        <fullName evidence="2">Uncharacterized protein</fullName>
    </submittedName>
</protein>
<dbReference type="RefSeq" id="WP_377265522.1">
    <property type="nucleotide sequence ID" value="NZ_JBHMAA010000037.1"/>
</dbReference>
<dbReference type="EMBL" id="JBHMAA010000037">
    <property type="protein sequence ID" value="MFB9952720.1"/>
    <property type="molecule type" value="Genomic_DNA"/>
</dbReference>
<dbReference type="Proteomes" id="UP001589692">
    <property type="component" value="Unassembled WGS sequence"/>
</dbReference>
<evidence type="ECO:0000313" key="2">
    <source>
        <dbReference type="EMBL" id="MFB9952720.1"/>
    </source>
</evidence>
<accession>A0ABV6ATS4</accession>
<reference evidence="2 3" key="1">
    <citation type="submission" date="2024-09" db="EMBL/GenBank/DDBJ databases">
        <authorList>
            <person name="Sun Q."/>
            <person name="Mori K."/>
        </authorList>
    </citation>
    <scope>NUCLEOTIDE SEQUENCE [LARGE SCALE GENOMIC DNA]</scope>
    <source>
        <strain evidence="2 3">TBRC 4938</strain>
    </source>
</reference>
<feature type="compositionally biased region" description="Basic residues" evidence="1">
    <location>
        <begin position="61"/>
        <end position="70"/>
    </location>
</feature>
<evidence type="ECO:0000256" key="1">
    <source>
        <dbReference type="SAM" id="MobiDB-lite"/>
    </source>
</evidence>
<keyword evidence="3" id="KW-1185">Reference proteome</keyword>
<sequence>MLRTVLKTLEAQLHEQQMVLGSLRAVCLEQEREIAKKVEHIDSLRRVVGEMNVDSQSAPAPRHRRPKKQKTPIPDENNSAAYRIRDVAKTILREAGRPMTQRAIKQKMDEIGFVIDNEKPVELIRIYLNRAKDEFRRIGEEGYIALD</sequence>
<gene>
    <name evidence="2" type="ORF">ACFFP0_28065</name>
</gene>
<proteinExistence type="predicted"/>
<evidence type="ECO:0000313" key="3">
    <source>
        <dbReference type="Proteomes" id="UP001589692"/>
    </source>
</evidence>
<name>A0ABV6ATS4_9HYPH</name>